<dbReference type="Gene3D" id="2.120.10.30">
    <property type="entry name" value="TolB, C-terminal domain"/>
    <property type="match status" value="1"/>
</dbReference>
<evidence type="ECO:0000259" key="10">
    <source>
        <dbReference type="PROSITE" id="PS50106"/>
    </source>
</evidence>
<name>A0ABS9BM46_9BACT</name>
<dbReference type="PANTHER" id="PTHR43253:SF1">
    <property type="entry name" value="TRICORN PROTEASE HOMOLOG 2-RELATED"/>
    <property type="match status" value="1"/>
</dbReference>
<dbReference type="InterPro" id="IPR036034">
    <property type="entry name" value="PDZ_sf"/>
</dbReference>
<keyword evidence="5 7" id="KW-0378">Hydrolase</keyword>
<feature type="region of interest" description="Disordered" evidence="8">
    <location>
        <begin position="568"/>
        <end position="605"/>
    </location>
</feature>
<dbReference type="EMBL" id="JAKEVY010000004">
    <property type="protein sequence ID" value="MCF1716178.1"/>
    <property type="molecule type" value="Genomic_DNA"/>
</dbReference>
<dbReference type="InterPro" id="IPR011042">
    <property type="entry name" value="6-blade_b-propeller_TolB-like"/>
</dbReference>
<dbReference type="Gene3D" id="3.30.750.44">
    <property type="match status" value="1"/>
</dbReference>
<comment type="subcellular location">
    <subcellularLocation>
        <location evidence="1 7">Cytoplasm</location>
    </subcellularLocation>
</comment>
<dbReference type="Pfam" id="PF03572">
    <property type="entry name" value="Peptidase_S41"/>
    <property type="match status" value="1"/>
</dbReference>
<feature type="chain" id="PRO_5045051092" description="Tricorn protease homolog" evidence="9">
    <location>
        <begin position="20"/>
        <end position="1096"/>
    </location>
</feature>
<feature type="domain" description="PDZ" evidence="10">
    <location>
        <begin position="785"/>
        <end position="843"/>
    </location>
</feature>
<dbReference type="InterPro" id="IPR005151">
    <property type="entry name" value="Tail-specific_protease"/>
</dbReference>
<proteinExistence type="inferred from homology"/>
<keyword evidence="3 7" id="KW-0963">Cytoplasm</keyword>
<dbReference type="Pfam" id="PF14684">
    <property type="entry name" value="Tricorn_C1"/>
    <property type="match status" value="1"/>
</dbReference>
<evidence type="ECO:0000256" key="6">
    <source>
        <dbReference type="ARBA" id="ARBA00022825"/>
    </source>
</evidence>
<dbReference type="Proteomes" id="UP001200145">
    <property type="component" value="Unassembled WGS sequence"/>
</dbReference>
<dbReference type="RefSeq" id="WP_234867148.1">
    <property type="nucleotide sequence ID" value="NZ_JAKEVY010000004.1"/>
</dbReference>
<protein>
    <recommendedName>
        <fullName evidence="7">Tricorn protease homolog</fullName>
        <ecNumber evidence="7">3.4.21.-</ecNumber>
    </recommendedName>
</protein>
<sequence length="1096" mass="122632">MKHMYKALLVCLLGTGLQAQENPLWMRYPSISPDGKTIAFGYKGDIYRVDATGGVAIPLTIHESQDMMPVWSRDGKSIAFASDRYGNFDVFVMPATGGAPVRLTHHSSPDFPFDFSPDNKQVIFGSARNIPTENIRFYSPRLFQNLYSVSVTGGRNILLSSAGMDIARYNSKGTQIVFQDRKGYEDAWRKHHNSSVTRDIWVMETATNTFRKISGYEGEDREPVFSGDDQFIYYLSEKNGTQNIYKAPVLNRMAEQQLTKLDRHPVRHLTASKDNTLCYTYNGEIYTMKEGEQPKKLAVQIFNDGRAGVTKNVSINGNVTQFALSPNGKEIAFVTRGEIFVTSVEGKQTKRITNTPEQERMVQWSPDGKALIYAAERNDNWDIYQATIARAEEPYFYAATVINETPLIATSEEEYQPKFSPDGKEIAYVAERNQLKVYNLATKKTRTLLPTGHNYSYSDGDWDFNWSPDGQWIISDDSDGKMFSDNMAMIKADGSGGIQHPIKSGFGQGNSKWGMDGKAVFWTSSKEGRKSLAMQGSREVDIYAGFLDQDLYDKFKLSKEEYALVEERKNGGKEEGKKEEGVMEKGGKGEGKKGKKEVKAPEEEKPKWTPLLENLENRVARLTINSSSIADYAVNKDGSKIYYLAAFEKGYDLWVTEPRTKETKILAKLGGTPSGIQMSKDGKSLFVTNRGALVKIDEAGKISPISIDGEMVLNAAAEREYIFDHAWRQVQKKFYDPKIHGIDWEGLKKDYARFLPHISNNYDFQELLSELLGELNASHTGGRYSPQMQNPDATAALGLLYDESKGGNGLIVTEVIEGGPLDRAESKVKAGVVIEKIDGVSISQENDWTALLNRKAEKNTLLSLYDPTSGKRWEESTKPISFQDEASLMYKRWVKKMDAMVNKLSGGKVGYVHVQGMNDGSFRNTFDAVLGKNGDKEALIVDTRFNGGGWLHDDLLTFLSAKRYLDFAPQGNRLKDGEPAGRWSKPSCVVMSEGNYSDAFIFPYVYKQQGVGKLIGMPVPGTGTAVWWETQIDPTIVFGIPMVATIGKEGRPTENLQLEPDIRVPLSYEDFLNGKDAQIEAAVKEMLKTINEKKAF</sequence>
<dbReference type="InterPro" id="IPR011659">
    <property type="entry name" value="WD40"/>
</dbReference>
<dbReference type="InterPro" id="IPR001478">
    <property type="entry name" value="PDZ"/>
</dbReference>
<evidence type="ECO:0000256" key="8">
    <source>
        <dbReference type="SAM" id="MobiDB-lite"/>
    </source>
</evidence>
<dbReference type="Gene3D" id="2.130.10.10">
    <property type="entry name" value="YVTN repeat-like/Quinoprotein amine dehydrogenase"/>
    <property type="match status" value="1"/>
</dbReference>
<evidence type="ECO:0000313" key="12">
    <source>
        <dbReference type="Proteomes" id="UP001200145"/>
    </source>
</evidence>
<keyword evidence="6 7" id="KW-0720">Serine protease</keyword>
<evidence type="ECO:0000256" key="9">
    <source>
        <dbReference type="SAM" id="SignalP"/>
    </source>
</evidence>
<comment type="caution">
    <text evidence="11">The sequence shown here is derived from an EMBL/GenBank/DDBJ whole genome shotgun (WGS) entry which is preliminary data.</text>
</comment>
<reference evidence="11 12" key="1">
    <citation type="submission" date="2022-01" db="EMBL/GenBank/DDBJ databases">
        <title>Flavihumibacter sp. nov., isolated from sediment of a river.</title>
        <authorList>
            <person name="Liu H."/>
        </authorList>
    </citation>
    <scope>NUCLEOTIDE SEQUENCE [LARGE SCALE GENOMIC DNA]</scope>
    <source>
        <strain evidence="11 12">RY-1</strain>
    </source>
</reference>
<dbReference type="SUPFAM" id="SSF69304">
    <property type="entry name" value="Tricorn protease N-terminal domain"/>
    <property type="match status" value="1"/>
</dbReference>
<evidence type="ECO:0000256" key="7">
    <source>
        <dbReference type="PIRNR" id="PIRNR036421"/>
    </source>
</evidence>
<evidence type="ECO:0000256" key="4">
    <source>
        <dbReference type="ARBA" id="ARBA00022670"/>
    </source>
</evidence>
<dbReference type="SUPFAM" id="SSF50156">
    <property type="entry name" value="PDZ domain-like"/>
    <property type="match status" value="1"/>
</dbReference>
<dbReference type="Pfam" id="PF07676">
    <property type="entry name" value="PD40"/>
    <property type="match status" value="2"/>
</dbReference>
<dbReference type="Gene3D" id="2.30.42.10">
    <property type="match status" value="1"/>
</dbReference>
<dbReference type="InterPro" id="IPR012393">
    <property type="entry name" value="Tricorn_protease"/>
</dbReference>
<evidence type="ECO:0000256" key="1">
    <source>
        <dbReference type="ARBA" id="ARBA00004496"/>
    </source>
</evidence>
<dbReference type="PANTHER" id="PTHR43253">
    <property type="entry name" value="TRICORN PROTEASE HOMOLOG 2-RELATED"/>
    <property type="match status" value="1"/>
</dbReference>
<accession>A0ABS9BM46</accession>
<keyword evidence="12" id="KW-1185">Reference proteome</keyword>
<dbReference type="SMART" id="SM00245">
    <property type="entry name" value="TSPc"/>
    <property type="match status" value="1"/>
</dbReference>
<dbReference type="CDD" id="cd07562">
    <property type="entry name" value="Peptidase_S41_TRI"/>
    <property type="match status" value="1"/>
</dbReference>
<organism evidence="11 12">
    <name type="scientific">Flavihumibacter fluminis</name>
    <dbReference type="NCBI Taxonomy" id="2909236"/>
    <lineage>
        <taxon>Bacteria</taxon>
        <taxon>Pseudomonadati</taxon>
        <taxon>Bacteroidota</taxon>
        <taxon>Chitinophagia</taxon>
        <taxon>Chitinophagales</taxon>
        <taxon>Chitinophagaceae</taxon>
        <taxon>Flavihumibacter</taxon>
    </lineage>
</organism>
<dbReference type="SUPFAM" id="SSF52096">
    <property type="entry name" value="ClpP/crotonase"/>
    <property type="match status" value="1"/>
</dbReference>
<evidence type="ECO:0000256" key="3">
    <source>
        <dbReference type="ARBA" id="ARBA00022490"/>
    </source>
</evidence>
<evidence type="ECO:0000256" key="2">
    <source>
        <dbReference type="ARBA" id="ARBA00008524"/>
    </source>
</evidence>
<feature type="signal peptide" evidence="9">
    <location>
        <begin position="1"/>
        <end position="19"/>
    </location>
</feature>
<comment type="similarity">
    <text evidence="2 7">Belongs to the peptidase S41B family.</text>
</comment>
<dbReference type="Pfam" id="PF26549">
    <property type="entry name" value="Tricorn_N"/>
    <property type="match status" value="1"/>
</dbReference>
<dbReference type="EC" id="3.4.21.-" evidence="7"/>
<dbReference type="PROSITE" id="PS50106">
    <property type="entry name" value="PDZ"/>
    <property type="match status" value="1"/>
</dbReference>
<keyword evidence="4 7" id="KW-0645">Protease</keyword>
<dbReference type="PIRSF" id="PIRSF036421">
    <property type="entry name" value="Tricorn_protease"/>
    <property type="match status" value="1"/>
</dbReference>
<keyword evidence="9" id="KW-0732">Signal</keyword>
<comment type="function">
    <text evidence="7">Degrades oligopeptides.</text>
</comment>
<gene>
    <name evidence="11" type="ORF">L0U88_16170</name>
</gene>
<dbReference type="InterPro" id="IPR015943">
    <property type="entry name" value="WD40/YVTN_repeat-like_dom_sf"/>
</dbReference>
<dbReference type="Gene3D" id="2.120.10.60">
    <property type="entry name" value="Tricorn protease N-terminal domain"/>
    <property type="match status" value="2"/>
</dbReference>
<evidence type="ECO:0000313" key="11">
    <source>
        <dbReference type="EMBL" id="MCF1716178.1"/>
    </source>
</evidence>
<dbReference type="InterPro" id="IPR029045">
    <property type="entry name" value="ClpP/crotonase-like_dom_sf"/>
</dbReference>
<dbReference type="Gene3D" id="3.90.226.10">
    <property type="entry name" value="2-enoyl-CoA Hydratase, Chain A, domain 1"/>
    <property type="match status" value="1"/>
</dbReference>
<dbReference type="InterPro" id="IPR028204">
    <property type="entry name" value="Tricorn_C1"/>
</dbReference>
<evidence type="ECO:0000256" key="5">
    <source>
        <dbReference type="ARBA" id="ARBA00022801"/>
    </source>
</evidence>
<dbReference type="SUPFAM" id="SSF82171">
    <property type="entry name" value="DPP6 N-terminal domain-like"/>
    <property type="match status" value="1"/>
</dbReference>